<evidence type="ECO:0000313" key="2">
    <source>
        <dbReference type="Proteomes" id="UP000245910"/>
    </source>
</evidence>
<evidence type="ECO:0000313" key="1">
    <source>
        <dbReference type="EMBL" id="CEI65279.1"/>
    </source>
</evidence>
<organism evidence="1 2">
    <name type="scientific">Fusarium venenatum</name>
    <dbReference type="NCBI Taxonomy" id="56646"/>
    <lineage>
        <taxon>Eukaryota</taxon>
        <taxon>Fungi</taxon>
        <taxon>Dikarya</taxon>
        <taxon>Ascomycota</taxon>
        <taxon>Pezizomycotina</taxon>
        <taxon>Sordariomycetes</taxon>
        <taxon>Hypocreomycetidae</taxon>
        <taxon>Hypocreales</taxon>
        <taxon>Nectriaceae</taxon>
        <taxon>Fusarium</taxon>
    </lineage>
</organism>
<sequence>MECTVPAHLPKYSSKYRAVLSQAFTVFLEGPLVDVEPANPIGPVDPVRPRDWPARFRAHPFGKVASRPLNLSDHAATWIQCKLKVGLTMKPTFDRHVGYHLQEC</sequence>
<proteinExistence type="predicted"/>
<name>A0A2L2T6G8_9HYPO</name>
<reference evidence="2" key="1">
    <citation type="submission" date="2014-10" db="EMBL/GenBank/DDBJ databases">
        <authorList>
            <person name="King R."/>
        </authorList>
    </citation>
    <scope>NUCLEOTIDE SEQUENCE [LARGE SCALE GENOMIC DNA]</scope>
    <source>
        <strain evidence="2">A3/5</strain>
    </source>
</reference>
<dbReference type="AlphaFoldDB" id="A0A2L2T6G8"/>
<accession>A0A2L2T6G8</accession>
<protein>
    <submittedName>
        <fullName evidence="1">Uncharacterized protein</fullName>
    </submittedName>
</protein>
<dbReference type="Proteomes" id="UP000245910">
    <property type="component" value="Chromosome I"/>
</dbReference>
<keyword evidence="2" id="KW-1185">Reference proteome</keyword>
<dbReference type="EMBL" id="LN649229">
    <property type="protein sequence ID" value="CEI65279.1"/>
    <property type="molecule type" value="Genomic_DNA"/>
</dbReference>